<evidence type="ECO:0000313" key="13">
    <source>
        <dbReference type="Proteomes" id="UP000275256"/>
    </source>
</evidence>
<proteinExistence type="predicted"/>
<dbReference type="CDD" id="cd16917">
    <property type="entry name" value="HATPase_UhpB-NarQ-NarX-like"/>
    <property type="match status" value="1"/>
</dbReference>
<dbReference type="EC" id="2.7.13.3" evidence="2"/>
<dbReference type="Pfam" id="PF07730">
    <property type="entry name" value="HisKA_3"/>
    <property type="match status" value="1"/>
</dbReference>
<dbReference type="Gene3D" id="3.30.565.10">
    <property type="entry name" value="Histidine kinase-like ATPase, C-terminal domain"/>
    <property type="match status" value="1"/>
</dbReference>
<evidence type="ECO:0000256" key="5">
    <source>
        <dbReference type="ARBA" id="ARBA00022741"/>
    </source>
</evidence>
<evidence type="ECO:0000313" key="12">
    <source>
        <dbReference type="EMBL" id="RMB59642.1"/>
    </source>
</evidence>
<comment type="catalytic activity">
    <reaction evidence="1">
        <text>ATP + protein L-histidine = ADP + protein N-phospho-L-histidine.</text>
        <dbReference type="EC" id="2.7.13.3"/>
    </reaction>
</comment>
<dbReference type="InterPro" id="IPR003594">
    <property type="entry name" value="HATPase_dom"/>
</dbReference>
<dbReference type="Gene3D" id="1.20.5.1930">
    <property type="match status" value="1"/>
</dbReference>
<dbReference type="PANTHER" id="PTHR24421:SF10">
    <property type="entry name" value="NITRATE_NITRITE SENSOR PROTEIN NARQ"/>
    <property type="match status" value="1"/>
</dbReference>
<evidence type="ECO:0000256" key="3">
    <source>
        <dbReference type="ARBA" id="ARBA00022553"/>
    </source>
</evidence>
<feature type="domain" description="Histidine kinase/HSP90-like ATPase" evidence="10">
    <location>
        <begin position="324"/>
        <end position="411"/>
    </location>
</feature>
<protein>
    <recommendedName>
        <fullName evidence="2">histidine kinase</fullName>
        <ecNumber evidence="2">2.7.13.3</ecNumber>
    </recommendedName>
</protein>
<dbReference type="SUPFAM" id="SSF55874">
    <property type="entry name" value="ATPase domain of HSP90 chaperone/DNA topoisomerase II/histidine kinase"/>
    <property type="match status" value="1"/>
</dbReference>
<feature type="transmembrane region" description="Helical" evidence="9">
    <location>
        <begin position="50"/>
        <end position="69"/>
    </location>
</feature>
<keyword evidence="9" id="KW-0472">Membrane</keyword>
<evidence type="ECO:0000256" key="2">
    <source>
        <dbReference type="ARBA" id="ARBA00012438"/>
    </source>
</evidence>
<keyword evidence="4" id="KW-0808">Transferase</keyword>
<gene>
    <name evidence="12" type="ORF">EAX62_07690</name>
</gene>
<dbReference type="PANTHER" id="PTHR24421">
    <property type="entry name" value="NITRATE/NITRITE SENSOR PROTEIN NARX-RELATED"/>
    <property type="match status" value="1"/>
</dbReference>
<keyword evidence="9" id="KW-1133">Transmembrane helix</keyword>
<evidence type="ECO:0000256" key="1">
    <source>
        <dbReference type="ARBA" id="ARBA00000085"/>
    </source>
</evidence>
<evidence type="ECO:0000259" key="11">
    <source>
        <dbReference type="Pfam" id="PF07730"/>
    </source>
</evidence>
<feature type="transmembrane region" description="Helical" evidence="9">
    <location>
        <begin position="76"/>
        <end position="95"/>
    </location>
</feature>
<evidence type="ECO:0000256" key="9">
    <source>
        <dbReference type="SAM" id="Phobius"/>
    </source>
</evidence>
<keyword evidence="3" id="KW-0597">Phosphoprotein</keyword>
<feature type="domain" description="Signal transduction histidine kinase subgroup 3 dimerisation and phosphoacceptor" evidence="11">
    <location>
        <begin position="214"/>
        <end position="280"/>
    </location>
</feature>
<dbReference type="GO" id="GO:0046983">
    <property type="term" value="F:protein dimerization activity"/>
    <property type="evidence" value="ECO:0007669"/>
    <property type="project" value="InterPro"/>
</dbReference>
<dbReference type="InterPro" id="IPR036890">
    <property type="entry name" value="HATPase_C_sf"/>
</dbReference>
<accession>A0A3M0GAX9</accession>
<evidence type="ECO:0000256" key="4">
    <source>
        <dbReference type="ARBA" id="ARBA00022679"/>
    </source>
</evidence>
<comment type="caution">
    <text evidence="12">The sequence shown here is derived from an EMBL/GenBank/DDBJ whole genome shotgun (WGS) entry which is preliminary data.</text>
</comment>
<sequence>MRDFFGVDDGFTRTVPRGALRTDVGLAAALVALSITGLLGYWSIPDFQAEMHLAWSIPLTLLAGAMIAVRRLFPVGVLLLCTGVHFVVLGSLIPLAASQPGMQVLYFLGLYSAMAWARNREALMLATIVVLLAMTVWVSLAFSVFGALRIAEMGASPLLLVISQIFINVAYFGAATWLGRNAWLKARSEAELAASRVIVDHQARQLADQAVLGERLRIARELHDSLAHHVALIGVQTASARRSMDRKPVEAKEALLAAERSARQSVQELRTVLGSLRSGDEDAAAPGLESLPALVEDNATLGMAVHLTVVGDPSQLDSLTPTQSTTLYRVIQEALTNVRTHSTATAARLTVRFGEDLAEAEIIDDGRPLRGTGGSGLGQLGIRERVSALGGTTDIGSRPARGYRVLVRLPVHGRSR</sequence>
<reference evidence="12 13" key="1">
    <citation type="submission" date="2018-10" db="EMBL/GenBank/DDBJ databases">
        <title>Tessaracoccus antarcticuss sp. nov., isolated from sediment.</title>
        <authorList>
            <person name="Zhou L.Y."/>
            <person name="Du Z.J."/>
        </authorList>
    </citation>
    <scope>NUCLEOTIDE SEQUENCE [LARGE SCALE GENOMIC DNA]</scope>
    <source>
        <strain evidence="12 13">JDX10</strain>
    </source>
</reference>
<keyword evidence="5" id="KW-0547">Nucleotide-binding</keyword>
<feature type="transmembrane region" description="Helical" evidence="9">
    <location>
        <begin position="124"/>
        <end position="146"/>
    </location>
</feature>
<dbReference type="AlphaFoldDB" id="A0A3M0GAX9"/>
<dbReference type="InterPro" id="IPR050482">
    <property type="entry name" value="Sensor_HK_TwoCompSys"/>
</dbReference>
<dbReference type="GO" id="GO:0005524">
    <property type="term" value="F:ATP binding"/>
    <property type="evidence" value="ECO:0007669"/>
    <property type="project" value="UniProtKB-KW"/>
</dbReference>
<keyword evidence="7" id="KW-0067">ATP-binding</keyword>
<dbReference type="Proteomes" id="UP000275256">
    <property type="component" value="Unassembled WGS sequence"/>
</dbReference>
<dbReference type="OrthoDB" id="227596at2"/>
<evidence type="ECO:0000256" key="8">
    <source>
        <dbReference type="ARBA" id="ARBA00023012"/>
    </source>
</evidence>
<dbReference type="InterPro" id="IPR011712">
    <property type="entry name" value="Sig_transdc_His_kin_sub3_dim/P"/>
</dbReference>
<keyword evidence="8" id="KW-0902">Two-component regulatory system</keyword>
<evidence type="ECO:0000259" key="10">
    <source>
        <dbReference type="Pfam" id="PF02518"/>
    </source>
</evidence>
<dbReference type="RefSeq" id="WP_121901121.1">
    <property type="nucleotide sequence ID" value="NZ_REFW01000002.1"/>
</dbReference>
<name>A0A3M0GAX9_9ACTN</name>
<keyword evidence="6 12" id="KW-0418">Kinase</keyword>
<dbReference type="GO" id="GO:0000155">
    <property type="term" value="F:phosphorelay sensor kinase activity"/>
    <property type="evidence" value="ECO:0007669"/>
    <property type="project" value="InterPro"/>
</dbReference>
<evidence type="ECO:0000256" key="6">
    <source>
        <dbReference type="ARBA" id="ARBA00022777"/>
    </source>
</evidence>
<dbReference type="GO" id="GO:0016020">
    <property type="term" value="C:membrane"/>
    <property type="evidence" value="ECO:0007669"/>
    <property type="project" value="InterPro"/>
</dbReference>
<keyword evidence="13" id="KW-1185">Reference proteome</keyword>
<keyword evidence="9" id="KW-0812">Transmembrane</keyword>
<feature type="transmembrane region" description="Helical" evidence="9">
    <location>
        <begin position="24"/>
        <end position="44"/>
    </location>
</feature>
<feature type="transmembrane region" description="Helical" evidence="9">
    <location>
        <begin position="158"/>
        <end position="178"/>
    </location>
</feature>
<dbReference type="Pfam" id="PF02518">
    <property type="entry name" value="HATPase_c"/>
    <property type="match status" value="1"/>
</dbReference>
<evidence type="ECO:0000256" key="7">
    <source>
        <dbReference type="ARBA" id="ARBA00022840"/>
    </source>
</evidence>
<dbReference type="EMBL" id="REFW01000002">
    <property type="protein sequence ID" value="RMB59642.1"/>
    <property type="molecule type" value="Genomic_DNA"/>
</dbReference>
<organism evidence="12 13">
    <name type="scientific">Tessaracoccus antarcticus</name>
    <dbReference type="NCBI Taxonomy" id="2479848"/>
    <lineage>
        <taxon>Bacteria</taxon>
        <taxon>Bacillati</taxon>
        <taxon>Actinomycetota</taxon>
        <taxon>Actinomycetes</taxon>
        <taxon>Propionibacteriales</taxon>
        <taxon>Propionibacteriaceae</taxon>
        <taxon>Tessaracoccus</taxon>
    </lineage>
</organism>